<dbReference type="EC" id="4.1.1.19" evidence="12"/>
<dbReference type="Pfam" id="PF17944">
    <property type="entry name" value="Arg_decarbox_C"/>
    <property type="match status" value="1"/>
</dbReference>
<dbReference type="PATRIC" id="fig|1306954.6.peg.798"/>
<comment type="cofactor">
    <cofactor evidence="1 12 13">
        <name>pyridoxal 5'-phosphate</name>
        <dbReference type="ChEBI" id="CHEBI:597326"/>
    </cofactor>
</comment>
<evidence type="ECO:0000259" key="16">
    <source>
        <dbReference type="Pfam" id="PF17810"/>
    </source>
</evidence>
<keyword evidence="19" id="KW-1185">Reference proteome</keyword>
<dbReference type="UniPathway" id="UPA00186">
    <property type="reaction ID" value="UER00284"/>
</dbReference>
<feature type="modified residue" description="N6-(pyridoxal phosphate)lysine" evidence="12 13">
    <location>
        <position position="101"/>
    </location>
</feature>
<dbReference type="GO" id="GO:0046872">
    <property type="term" value="F:metal ion binding"/>
    <property type="evidence" value="ECO:0007669"/>
    <property type="project" value="UniProtKB-KW"/>
</dbReference>
<keyword evidence="11 12" id="KW-0456">Lyase</keyword>
<dbReference type="AlphaFoldDB" id="A0A137S8T8"/>
<evidence type="ECO:0000256" key="10">
    <source>
        <dbReference type="ARBA" id="ARBA00023115"/>
    </source>
</evidence>
<evidence type="ECO:0000256" key="6">
    <source>
        <dbReference type="ARBA" id="ARBA00022793"/>
    </source>
</evidence>
<name>A0A137S8T8_9GAMM</name>
<dbReference type="InterPro" id="IPR040634">
    <property type="entry name" value="Arg_decarb_HB"/>
</dbReference>
<dbReference type="PRINTS" id="PR01180">
    <property type="entry name" value="ARGDCRBXLASE"/>
</dbReference>
<accession>A0A137S8T8</accession>
<sequence>MPETTALPAHKVYNIAHWSDGYIAVTPQGEVEICPDRGRTAARINLPDLTRSLAESGVALPVLIRFTDILHDRVNKLCGAFNKVTAEQGYQGRYTAVYPIKVNQQRRVVEELLAAQPAASAGQVGLEAGSKPELMAVLALAPKAGSVIVCNGYKDREYIRLALIGQKLGHRVFIVVEKQSELPLILEEAERLEVSPLIGVRARLATIGKGNWQNTGGEKSKFGLSASQVLDVVNTLKQAGALGTLQLLHFHLGSQIANIRDIQTGLKECARFYTELHQLGAPVGTVDIGGGLGVDYEGTRSRSSCSMNYSVFEYAYNVVHVLQAECDRQGIPHPDLISESGRALTAHHSVLVTNVIDRESPDHREVTEPEADAPAPLHDLWRDLLSLQDDHSPRSLAEIYHDVLHAMNDVHAQFAHGLLSLSERAQAETLYTTCCRLLRVQLDSGSRAHREIIDELNEKLAEKLFVNFSLFQSLPDVWGIDQIFPVMPINGLNRPLSRRAVIQDITCDSDGRIDQYVDGQGIETTLALPEEKEGEPLLMGFFMTGAYQEILGDMHNLFGDTHSVDVRLNDQGEYDIGTPITGDTVAKVLRYVNFEPDNLLRAYQDKFAASNLDQPTQSRLLGELKAGLEGYTYLEE</sequence>
<dbReference type="SUPFAM" id="SSF51419">
    <property type="entry name" value="PLP-binding barrel"/>
    <property type="match status" value="1"/>
</dbReference>
<comment type="caution">
    <text evidence="18">The sequence shown here is derived from an EMBL/GenBank/DDBJ whole genome shotgun (WGS) entry which is preliminary data.</text>
</comment>
<dbReference type="PROSITE" id="PS00879">
    <property type="entry name" value="ODR_DC_2_2"/>
    <property type="match status" value="1"/>
</dbReference>
<evidence type="ECO:0000256" key="1">
    <source>
        <dbReference type="ARBA" id="ARBA00001933"/>
    </source>
</evidence>
<dbReference type="InterPro" id="IPR000183">
    <property type="entry name" value="Orn/DAP/Arg_de-COase"/>
</dbReference>
<keyword evidence="7 12" id="KW-0460">Magnesium</keyword>
<evidence type="ECO:0000313" key="18">
    <source>
        <dbReference type="EMBL" id="KXO08855.1"/>
    </source>
</evidence>
<evidence type="ECO:0000256" key="5">
    <source>
        <dbReference type="ARBA" id="ARBA00022723"/>
    </source>
</evidence>
<evidence type="ECO:0000259" key="15">
    <source>
        <dbReference type="Pfam" id="PF02784"/>
    </source>
</evidence>
<feature type="active site" description="Proton donor" evidence="14">
    <location>
        <position position="507"/>
    </location>
</feature>
<evidence type="ECO:0000256" key="7">
    <source>
        <dbReference type="ARBA" id="ARBA00022842"/>
    </source>
</evidence>
<evidence type="ECO:0000256" key="8">
    <source>
        <dbReference type="ARBA" id="ARBA00022898"/>
    </source>
</evidence>
<dbReference type="InterPro" id="IPR002985">
    <property type="entry name" value="Arg_decrbxlase"/>
</dbReference>
<dbReference type="GO" id="GO:0008295">
    <property type="term" value="P:spermidine biosynthetic process"/>
    <property type="evidence" value="ECO:0007669"/>
    <property type="project" value="UniProtKB-UniRule"/>
</dbReference>
<dbReference type="NCBIfam" id="TIGR01273">
    <property type="entry name" value="speA"/>
    <property type="match status" value="1"/>
</dbReference>
<dbReference type="InterPro" id="IPR022657">
    <property type="entry name" value="De-COase2_CS"/>
</dbReference>
<dbReference type="Gene3D" id="1.20.58.930">
    <property type="match status" value="1"/>
</dbReference>
<dbReference type="PIRSF" id="PIRSF001336">
    <property type="entry name" value="Arg_decrbxlase"/>
    <property type="match status" value="1"/>
</dbReference>
<keyword evidence="9 12" id="KW-0745">Spermidine biosynthesis</keyword>
<dbReference type="Pfam" id="PF17810">
    <property type="entry name" value="Arg_decarb_HB"/>
    <property type="match status" value="1"/>
</dbReference>
<dbReference type="HAMAP" id="MF_01417">
    <property type="entry name" value="SpeA"/>
    <property type="match status" value="1"/>
</dbReference>
<evidence type="ECO:0000256" key="9">
    <source>
        <dbReference type="ARBA" id="ARBA00023066"/>
    </source>
</evidence>
<dbReference type="InterPro" id="IPR029066">
    <property type="entry name" value="PLP-binding_barrel"/>
</dbReference>
<comment type="function">
    <text evidence="3 12">Catalyzes the biosynthesis of agmatine from arginine.</text>
</comment>
<feature type="domain" description="Orn/DAP/Arg decarboxylase 2 N-terminal" evidence="15">
    <location>
        <begin position="91"/>
        <end position="346"/>
    </location>
</feature>
<evidence type="ECO:0000256" key="13">
    <source>
        <dbReference type="PIRSR" id="PIRSR001336-50"/>
    </source>
</evidence>
<dbReference type="Gene3D" id="1.10.287.3440">
    <property type="match status" value="1"/>
</dbReference>
<evidence type="ECO:0000259" key="17">
    <source>
        <dbReference type="Pfam" id="PF17944"/>
    </source>
</evidence>
<dbReference type="NCBIfam" id="NF003763">
    <property type="entry name" value="PRK05354.1"/>
    <property type="match status" value="1"/>
</dbReference>
<evidence type="ECO:0000256" key="11">
    <source>
        <dbReference type="ARBA" id="ARBA00023239"/>
    </source>
</evidence>
<comment type="similarity">
    <text evidence="4 12">Belongs to the Orn/Lys/Arg decarboxylase class-II family. SpeA subfamily.</text>
</comment>
<keyword evidence="8 12" id="KW-0663">Pyridoxal phosphate</keyword>
<evidence type="ECO:0000256" key="12">
    <source>
        <dbReference type="HAMAP-Rule" id="MF_01417"/>
    </source>
</evidence>
<dbReference type="GO" id="GO:0008792">
    <property type="term" value="F:arginine decarboxylase activity"/>
    <property type="evidence" value="ECO:0007669"/>
    <property type="project" value="UniProtKB-UniRule"/>
</dbReference>
<dbReference type="SUPFAM" id="SSF50621">
    <property type="entry name" value="Alanine racemase C-terminal domain-like"/>
    <property type="match status" value="1"/>
</dbReference>
<dbReference type="Gene3D" id="2.40.37.10">
    <property type="entry name" value="Lyase, Ornithine Decarboxylase, Chain A, domain 1"/>
    <property type="match status" value="1"/>
</dbReference>
<dbReference type="GO" id="GO:0033388">
    <property type="term" value="P:putrescine biosynthetic process from arginine"/>
    <property type="evidence" value="ECO:0007669"/>
    <property type="project" value="TreeGrafter"/>
</dbReference>
<organism evidence="18 19">
    <name type="scientific">Marinobacter excellens LAMA 842</name>
    <dbReference type="NCBI Taxonomy" id="1306954"/>
    <lineage>
        <taxon>Bacteria</taxon>
        <taxon>Pseudomonadati</taxon>
        <taxon>Pseudomonadota</taxon>
        <taxon>Gammaproteobacteria</taxon>
        <taxon>Pseudomonadales</taxon>
        <taxon>Marinobacteraceae</taxon>
        <taxon>Marinobacter</taxon>
    </lineage>
</organism>
<feature type="domain" description="Arginine decarboxylase C-terminal helical" evidence="17">
    <location>
        <begin position="585"/>
        <end position="634"/>
    </location>
</feature>
<dbReference type="Gene3D" id="3.20.20.10">
    <property type="entry name" value="Alanine racemase"/>
    <property type="match status" value="1"/>
</dbReference>
<keyword evidence="5 12" id="KW-0479">Metal-binding</keyword>
<comment type="cofactor">
    <cofactor evidence="2 12">
        <name>Mg(2+)</name>
        <dbReference type="ChEBI" id="CHEBI:18420"/>
    </cofactor>
</comment>
<keyword evidence="10 12" id="KW-0620">Polyamine biosynthesis</keyword>
<feature type="binding site" evidence="12">
    <location>
        <begin position="286"/>
        <end position="296"/>
    </location>
    <ligand>
        <name>substrate</name>
    </ligand>
</feature>
<comment type="pathway">
    <text evidence="12">Amine and polyamine biosynthesis; agmatine biosynthesis; agmatine from L-arginine: step 1/1.</text>
</comment>
<dbReference type="CDD" id="cd06830">
    <property type="entry name" value="PLPDE_III_ADC"/>
    <property type="match status" value="1"/>
</dbReference>
<dbReference type="EMBL" id="LOCO01000013">
    <property type="protein sequence ID" value="KXO08855.1"/>
    <property type="molecule type" value="Genomic_DNA"/>
</dbReference>
<evidence type="ECO:0000256" key="3">
    <source>
        <dbReference type="ARBA" id="ARBA00002257"/>
    </source>
</evidence>
<reference evidence="19" key="1">
    <citation type="submission" date="2015-12" db="EMBL/GenBank/DDBJ databases">
        <authorList>
            <person name="Lima A."/>
            <person name="Farahani Zayas N."/>
            <person name="Castro Da Silva M.A."/>
            <person name="Cabral A."/>
            <person name="Pessatti M.L."/>
        </authorList>
    </citation>
    <scope>NUCLEOTIDE SEQUENCE [LARGE SCALE GENOMIC DNA]</scope>
    <source>
        <strain evidence="19">LAMA 842</strain>
    </source>
</reference>
<gene>
    <name evidence="12" type="primary">speA</name>
    <name evidence="18" type="ORF">J122_2510</name>
</gene>
<evidence type="ECO:0000256" key="14">
    <source>
        <dbReference type="PIRSR" id="PIRSR600183-50"/>
    </source>
</evidence>
<dbReference type="InterPro" id="IPR022644">
    <property type="entry name" value="De-COase2_N"/>
</dbReference>
<dbReference type="FunFam" id="3.20.20.10:FF:000001">
    <property type="entry name" value="Biosynthetic arginine decarboxylase"/>
    <property type="match status" value="1"/>
</dbReference>
<comment type="catalytic activity">
    <reaction evidence="12">
        <text>L-arginine + H(+) = agmatine + CO2</text>
        <dbReference type="Rhea" id="RHEA:17641"/>
        <dbReference type="ChEBI" id="CHEBI:15378"/>
        <dbReference type="ChEBI" id="CHEBI:16526"/>
        <dbReference type="ChEBI" id="CHEBI:32682"/>
        <dbReference type="ChEBI" id="CHEBI:58145"/>
        <dbReference type="EC" id="4.1.1.19"/>
    </reaction>
</comment>
<dbReference type="InterPro" id="IPR009006">
    <property type="entry name" value="Ala_racemase/Decarboxylase_C"/>
</dbReference>
<keyword evidence="6 12" id="KW-0210">Decarboxylase</keyword>
<evidence type="ECO:0000256" key="4">
    <source>
        <dbReference type="ARBA" id="ARBA00008357"/>
    </source>
</evidence>
<dbReference type="PRINTS" id="PR01179">
    <property type="entry name" value="ODADCRBXLASE"/>
</dbReference>
<dbReference type="Pfam" id="PF02784">
    <property type="entry name" value="Orn_Arg_deC_N"/>
    <property type="match status" value="1"/>
</dbReference>
<dbReference type="GO" id="GO:0006527">
    <property type="term" value="P:L-arginine catabolic process"/>
    <property type="evidence" value="ECO:0007669"/>
    <property type="project" value="InterPro"/>
</dbReference>
<proteinExistence type="inferred from homology"/>
<dbReference type="RefSeq" id="WP_061332545.1">
    <property type="nucleotide sequence ID" value="NZ_LOCO01000013.1"/>
</dbReference>
<evidence type="ECO:0000313" key="19">
    <source>
        <dbReference type="Proteomes" id="UP000070282"/>
    </source>
</evidence>
<dbReference type="Proteomes" id="UP000070282">
    <property type="component" value="Unassembled WGS sequence"/>
</dbReference>
<dbReference type="InterPro" id="IPR041128">
    <property type="entry name" value="Arg_decarbox_C"/>
</dbReference>
<protein>
    <recommendedName>
        <fullName evidence="12">Biosynthetic arginine decarboxylase</fullName>
        <shortName evidence="12">ADC</shortName>
        <ecNumber evidence="12">4.1.1.19</ecNumber>
    </recommendedName>
</protein>
<dbReference type="PANTHER" id="PTHR43295:SF9">
    <property type="entry name" value="BIOSYNTHETIC ARGININE DECARBOXYLASE"/>
    <property type="match status" value="1"/>
</dbReference>
<dbReference type="PANTHER" id="PTHR43295">
    <property type="entry name" value="ARGININE DECARBOXYLASE"/>
    <property type="match status" value="1"/>
</dbReference>
<evidence type="ECO:0000256" key="2">
    <source>
        <dbReference type="ARBA" id="ARBA00001946"/>
    </source>
</evidence>
<feature type="domain" description="Arginine decarboxylase helical bundle" evidence="16">
    <location>
        <begin position="371"/>
        <end position="457"/>
    </location>
</feature>